<sequence>MAQSVKILCKDGFNLYVTIRGNKAVLAPEDPDDEMQEWFKDYSRVSSVTDDNGQRVFALVNKETQQAMVNRRDEQERLIFSPSIIFYFSL</sequence>
<proteinExistence type="predicted"/>
<dbReference type="InterPro" id="IPR040249">
    <property type="entry name" value="Ricin_B-like_lectin_EULS3-like"/>
</dbReference>
<name>A0A1D6J3B5_MAIZE</name>
<reference evidence="1" key="1">
    <citation type="submission" date="2015-12" db="EMBL/GenBank/DDBJ databases">
        <title>Update maize B73 reference genome by single molecule sequencing technologies.</title>
        <authorList>
            <consortium name="Maize Genome Sequencing Project"/>
            <person name="Ware D."/>
        </authorList>
    </citation>
    <scope>NUCLEOTIDE SEQUENCE</scope>
    <source>
        <tissue evidence="1">Seedling</tissue>
    </source>
</reference>
<protein>
    <submittedName>
        <fullName evidence="1">Stress responsive protein</fullName>
    </submittedName>
</protein>
<gene>
    <name evidence="1" type="ORF">ZEAMMB73_Zm00001d024982</name>
</gene>
<dbReference type="AlphaFoldDB" id="A0A1D6J3B5"/>
<dbReference type="EMBL" id="CM000786">
    <property type="protein sequence ID" value="AQK42528.1"/>
    <property type="molecule type" value="Genomic_DNA"/>
</dbReference>
<dbReference type="PANTHER" id="PTHR31257:SF24">
    <property type="entry name" value="OS12G0184300 PROTEIN"/>
    <property type="match status" value="1"/>
</dbReference>
<dbReference type="PANTHER" id="PTHR31257">
    <property type="entry name" value="RICIN B-LIKE LECTIN EULS3"/>
    <property type="match status" value="1"/>
</dbReference>
<evidence type="ECO:0000313" key="1">
    <source>
        <dbReference type="EMBL" id="AQK42528.1"/>
    </source>
</evidence>
<organism evidence="1">
    <name type="scientific">Zea mays</name>
    <name type="common">Maize</name>
    <dbReference type="NCBI Taxonomy" id="4577"/>
    <lineage>
        <taxon>Eukaryota</taxon>
        <taxon>Viridiplantae</taxon>
        <taxon>Streptophyta</taxon>
        <taxon>Embryophyta</taxon>
        <taxon>Tracheophyta</taxon>
        <taxon>Spermatophyta</taxon>
        <taxon>Magnoliopsida</taxon>
        <taxon>Liliopsida</taxon>
        <taxon>Poales</taxon>
        <taxon>Poaceae</taxon>
        <taxon>PACMAD clade</taxon>
        <taxon>Panicoideae</taxon>
        <taxon>Andropogonodae</taxon>
        <taxon>Andropogoneae</taxon>
        <taxon>Tripsacinae</taxon>
        <taxon>Zea</taxon>
    </lineage>
</organism>
<accession>A0A1D6J3B5</accession>